<evidence type="ECO:0000256" key="8">
    <source>
        <dbReference type="ARBA" id="ARBA00022884"/>
    </source>
</evidence>
<keyword evidence="8" id="KW-0694">RNA-binding</keyword>
<protein>
    <submittedName>
        <fullName evidence="9">Endoribonuclease Dicer</fullName>
    </submittedName>
</protein>
<dbReference type="CDD" id="cd00593">
    <property type="entry name" value="RIBOc"/>
    <property type="match status" value="1"/>
</dbReference>
<dbReference type="SUPFAM" id="SSF69065">
    <property type="entry name" value="RNase III domain-like"/>
    <property type="match status" value="1"/>
</dbReference>
<comment type="cofactor">
    <cofactor evidence="1">
        <name>Mn(2+)</name>
        <dbReference type="ChEBI" id="CHEBI:29035"/>
    </cofactor>
</comment>
<dbReference type="InterPro" id="IPR036389">
    <property type="entry name" value="RNase_III_sf"/>
</dbReference>
<dbReference type="GO" id="GO:0005634">
    <property type="term" value="C:nucleus"/>
    <property type="evidence" value="ECO:0007669"/>
    <property type="project" value="TreeGrafter"/>
</dbReference>
<dbReference type="SUPFAM" id="SSF54768">
    <property type="entry name" value="dsRNA-binding domain-like"/>
    <property type="match status" value="2"/>
</dbReference>
<dbReference type="FunFam" id="1.10.1520.10:FF:000004">
    <property type="entry name" value="Endoribonuclease dicer-like 1"/>
    <property type="match status" value="1"/>
</dbReference>
<dbReference type="InterPro" id="IPR000999">
    <property type="entry name" value="RNase_III_dom"/>
</dbReference>
<evidence type="ECO:0000313" key="9">
    <source>
        <dbReference type="EMBL" id="KHG19845.1"/>
    </source>
</evidence>
<dbReference type="Pfam" id="PF00636">
    <property type="entry name" value="Ribonuclease_3"/>
    <property type="match status" value="1"/>
</dbReference>
<sequence>MRASLDAVERILNYRFRDKRLLEDALTHSSYSDAPSYERLEFVGDAALGLAFTNHVFLAYPNLDPGQLSLIRAANISTEKLARVAVKHGLFQFVRHNVVGLAQKVKEFAEAVTKEDELVAHGGSMKAPKVLADVVEALAAAVYIDIRFDLISLWVIFRGLLEPIVTPEALQQQPQPVSLLFEICQKQGKYVDIKHWNNGVKNIATVFVDGEFIASGSSDRKDIAKLNAVREALQRLSTSIVVDVDSLGIDEINGSLEIKEAKQKLHKLCMKKKWPKPIYELEKDEGPPHEKKFVSAVKIPTEDGIFYITGDKKSRVKEADNSAASCMIQSLKELRYL</sequence>
<dbReference type="PANTHER" id="PTHR14950:SF49">
    <property type="entry name" value="RIBONUCLEASE 3-LIKE PROTEIN 2-RELATED"/>
    <property type="match status" value="1"/>
</dbReference>
<proteinExistence type="predicted"/>
<keyword evidence="10" id="KW-1185">Reference proteome</keyword>
<keyword evidence="6" id="KW-0378">Hydrolase</keyword>
<dbReference type="PROSITE" id="PS50142">
    <property type="entry name" value="RNASE_3_2"/>
    <property type="match status" value="1"/>
</dbReference>
<dbReference type="Pfam" id="PF14709">
    <property type="entry name" value="DND1_DSRM"/>
    <property type="match status" value="1"/>
</dbReference>
<comment type="cofactor">
    <cofactor evidence="2">
        <name>Mg(2+)</name>
        <dbReference type="ChEBI" id="CHEBI:18420"/>
    </cofactor>
</comment>
<evidence type="ECO:0000256" key="3">
    <source>
        <dbReference type="ARBA" id="ARBA00022722"/>
    </source>
</evidence>
<dbReference type="PANTHER" id="PTHR14950">
    <property type="entry name" value="DICER-RELATED"/>
    <property type="match status" value="1"/>
</dbReference>
<gene>
    <name evidence="9" type="ORF">F383_03300</name>
</gene>
<dbReference type="GO" id="GO:0005737">
    <property type="term" value="C:cytoplasm"/>
    <property type="evidence" value="ECO:0007669"/>
    <property type="project" value="TreeGrafter"/>
</dbReference>
<evidence type="ECO:0000256" key="7">
    <source>
        <dbReference type="ARBA" id="ARBA00022842"/>
    </source>
</evidence>
<dbReference type="GO" id="GO:0004525">
    <property type="term" value="F:ribonuclease III activity"/>
    <property type="evidence" value="ECO:0007669"/>
    <property type="project" value="InterPro"/>
</dbReference>
<evidence type="ECO:0000256" key="2">
    <source>
        <dbReference type="ARBA" id="ARBA00001946"/>
    </source>
</evidence>
<dbReference type="OMA" id="YIDIRFD"/>
<dbReference type="Pfam" id="PF00035">
    <property type="entry name" value="dsrm"/>
    <property type="match status" value="1"/>
</dbReference>
<dbReference type="KEGG" id="gab:108450774"/>
<organism evidence="9 10">
    <name type="scientific">Gossypium arboreum</name>
    <name type="common">Tree cotton</name>
    <name type="synonym">Gossypium nanking</name>
    <dbReference type="NCBI Taxonomy" id="29729"/>
    <lineage>
        <taxon>Eukaryota</taxon>
        <taxon>Viridiplantae</taxon>
        <taxon>Streptophyta</taxon>
        <taxon>Embryophyta</taxon>
        <taxon>Tracheophyta</taxon>
        <taxon>Spermatophyta</taxon>
        <taxon>Magnoliopsida</taxon>
        <taxon>eudicotyledons</taxon>
        <taxon>Gunneridae</taxon>
        <taxon>Pentapetalae</taxon>
        <taxon>rosids</taxon>
        <taxon>malvids</taxon>
        <taxon>Malvales</taxon>
        <taxon>Malvaceae</taxon>
        <taxon>Malvoideae</taxon>
        <taxon>Gossypium</taxon>
    </lineage>
</organism>
<keyword evidence="5" id="KW-0255">Endonuclease</keyword>
<dbReference type="OrthoDB" id="416741at2759"/>
<dbReference type="Proteomes" id="UP000032142">
    <property type="component" value="Unassembled WGS sequence"/>
</dbReference>
<keyword evidence="7" id="KW-0460">Magnesium</keyword>
<keyword evidence="4" id="KW-0479">Metal-binding</keyword>
<dbReference type="SMART" id="SM00535">
    <property type="entry name" value="RIBOc"/>
    <property type="match status" value="1"/>
</dbReference>
<accession>A0A0B0P4A5</accession>
<dbReference type="GO" id="GO:0030422">
    <property type="term" value="P:siRNA processing"/>
    <property type="evidence" value="ECO:0007669"/>
    <property type="project" value="TreeGrafter"/>
</dbReference>
<name>A0A0B0P4A5_GOSAR</name>
<dbReference type="GO" id="GO:0046872">
    <property type="term" value="F:metal ion binding"/>
    <property type="evidence" value="ECO:0007669"/>
    <property type="project" value="UniProtKB-KW"/>
</dbReference>
<dbReference type="AlphaFoldDB" id="A0A0B0P4A5"/>
<keyword evidence="3" id="KW-0540">Nuclease</keyword>
<reference evidence="10" key="1">
    <citation type="submission" date="2014-09" db="EMBL/GenBank/DDBJ databases">
        <authorList>
            <person name="Mudge J."/>
            <person name="Ramaraj T."/>
            <person name="Lindquist I.E."/>
            <person name="Bharti A.K."/>
            <person name="Sundararajan A."/>
            <person name="Cameron C.T."/>
            <person name="Woodward J.E."/>
            <person name="May G.D."/>
            <person name="Brubaker C."/>
            <person name="Broadhvest J."/>
            <person name="Wilkins T.A."/>
        </authorList>
    </citation>
    <scope>NUCLEOTIDE SEQUENCE</scope>
    <source>
        <strain evidence="10">cv. AKA8401</strain>
    </source>
</reference>
<evidence type="ECO:0000313" key="10">
    <source>
        <dbReference type="Proteomes" id="UP000032142"/>
    </source>
</evidence>
<dbReference type="Gene3D" id="1.10.1520.10">
    <property type="entry name" value="Ribonuclease III domain"/>
    <property type="match status" value="1"/>
</dbReference>
<dbReference type="SMART" id="SM00358">
    <property type="entry name" value="DSRM"/>
    <property type="match status" value="2"/>
</dbReference>
<evidence type="ECO:0000256" key="1">
    <source>
        <dbReference type="ARBA" id="ARBA00001936"/>
    </source>
</evidence>
<dbReference type="GO" id="GO:0003723">
    <property type="term" value="F:RNA binding"/>
    <property type="evidence" value="ECO:0007669"/>
    <property type="project" value="UniProtKB-UniRule"/>
</dbReference>
<evidence type="ECO:0000256" key="5">
    <source>
        <dbReference type="ARBA" id="ARBA00022759"/>
    </source>
</evidence>
<dbReference type="EMBL" id="KN414114">
    <property type="protein sequence ID" value="KHG19845.1"/>
    <property type="molecule type" value="Genomic_DNA"/>
</dbReference>
<dbReference type="PROSITE" id="PS50137">
    <property type="entry name" value="DS_RBD"/>
    <property type="match status" value="2"/>
</dbReference>
<dbReference type="PROSITE" id="PS00517">
    <property type="entry name" value="RNASE_3_1"/>
    <property type="match status" value="1"/>
</dbReference>
<evidence type="ECO:0000256" key="4">
    <source>
        <dbReference type="ARBA" id="ARBA00022723"/>
    </source>
</evidence>
<dbReference type="InterPro" id="IPR014720">
    <property type="entry name" value="dsRBD_dom"/>
</dbReference>
<evidence type="ECO:0000256" key="6">
    <source>
        <dbReference type="ARBA" id="ARBA00022801"/>
    </source>
</evidence>
<dbReference type="Gene3D" id="3.30.160.20">
    <property type="match status" value="2"/>
</dbReference>